<gene>
    <name evidence="1" type="ORF">Vadar_003405</name>
</gene>
<proteinExistence type="predicted"/>
<accession>A0ACB7YT26</accession>
<protein>
    <submittedName>
        <fullName evidence="1">Uncharacterized protein</fullName>
    </submittedName>
</protein>
<organism evidence="1 2">
    <name type="scientific">Vaccinium darrowii</name>
    <dbReference type="NCBI Taxonomy" id="229202"/>
    <lineage>
        <taxon>Eukaryota</taxon>
        <taxon>Viridiplantae</taxon>
        <taxon>Streptophyta</taxon>
        <taxon>Embryophyta</taxon>
        <taxon>Tracheophyta</taxon>
        <taxon>Spermatophyta</taxon>
        <taxon>Magnoliopsida</taxon>
        <taxon>eudicotyledons</taxon>
        <taxon>Gunneridae</taxon>
        <taxon>Pentapetalae</taxon>
        <taxon>asterids</taxon>
        <taxon>Ericales</taxon>
        <taxon>Ericaceae</taxon>
        <taxon>Vaccinioideae</taxon>
        <taxon>Vaccinieae</taxon>
        <taxon>Vaccinium</taxon>
    </lineage>
</organism>
<evidence type="ECO:0000313" key="1">
    <source>
        <dbReference type="EMBL" id="KAH7856602.1"/>
    </source>
</evidence>
<dbReference type="EMBL" id="CM037153">
    <property type="protein sequence ID" value="KAH7856602.1"/>
    <property type="molecule type" value="Genomic_DNA"/>
</dbReference>
<comment type="caution">
    <text evidence="1">The sequence shown here is derived from an EMBL/GenBank/DDBJ whole genome shotgun (WGS) entry which is preliminary data.</text>
</comment>
<name>A0ACB7YT26_9ERIC</name>
<dbReference type="Proteomes" id="UP000828048">
    <property type="component" value="Chromosome 3"/>
</dbReference>
<keyword evidence="2" id="KW-1185">Reference proteome</keyword>
<evidence type="ECO:0000313" key="2">
    <source>
        <dbReference type="Proteomes" id="UP000828048"/>
    </source>
</evidence>
<reference evidence="1 2" key="1">
    <citation type="journal article" date="2021" name="Hortic Res">
        <title>High-quality reference genome and annotation aids understanding of berry development for evergreen blueberry (Vaccinium darrowii).</title>
        <authorList>
            <person name="Yu J."/>
            <person name="Hulse-Kemp A.M."/>
            <person name="Babiker E."/>
            <person name="Staton M."/>
        </authorList>
    </citation>
    <scope>NUCLEOTIDE SEQUENCE [LARGE SCALE GENOMIC DNA]</scope>
    <source>
        <strain evidence="2">cv. NJ 8807/NJ 8810</strain>
        <tissue evidence="1">Young leaf</tissue>
    </source>
</reference>
<sequence>MLSTLTVAINARLPAFPDLDVPTCDQHARDPQGFQKWVVLWDWVIQESGLGSGVGSAVKLVFVKYLDRLDRRLQEIVKDKGSNGSLLESGTNLSGALMELVSQFIGAFPSGFSHLDSHKNELDVTQNVSNGNGNMISDASIEEVPDRKRKLERHRKMLKWVVEVAKNPYNPEVGSLPDRCKWKCYGPTSYGSRFCWPGKQFF</sequence>